<feature type="non-terminal residue" evidence="1">
    <location>
        <position position="1"/>
    </location>
</feature>
<reference evidence="1" key="1">
    <citation type="journal article" date="2013" name="PLoS ONE">
        <title>Metagenomic insights into the carbohydrate-active enzymes carried by the microorganisms adhering to solid digesta in the rumen of cows.</title>
        <authorList>
            <person name="Wang L."/>
            <person name="Hatem A."/>
            <person name="Catalyurek U.V."/>
            <person name="Morrison M."/>
            <person name="Yu Z."/>
        </authorList>
    </citation>
    <scope>NUCLEOTIDE SEQUENCE</scope>
</reference>
<dbReference type="EMBL" id="KC246967">
    <property type="protein sequence ID" value="AHF26746.1"/>
    <property type="molecule type" value="Genomic_DNA"/>
</dbReference>
<evidence type="ECO:0000313" key="1">
    <source>
        <dbReference type="EMBL" id="AHF26746.1"/>
    </source>
</evidence>
<protein>
    <submittedName>
        <fullName evidence="1">Uncharacterized protein</fullName>
    </submittedName>
</protein>
<dbReference type="AlphaFoldDB" id="W0FPB4"/>
<proteinExistence type="predicted"/>
<sequence length="32" mass="3861">LPVLIVFYKIYAAECSQKKIDINKNKFVFLKW</sequence>
<name>W0FPB4_9BACT</name>
<organism evidence="1">
    <name type="scientific">uncultured bacterium Contig826</name>
    <dbReference type="NCBI Taxonomy" id="1393617"/>
    <lineage>
        <taxon>Bacteria</taxon>
        <taxon>environmental samples</taxon>
    </lineage>
</organism>
<accession>W0FPB4</accession>